<organism evidence="1 2">
    <name type="scientific">Nitrospira defluvii</name>
    <dbReference type="NCBI Taxonomy" id="330214"/>
    <lineage>
        <taxon>Bacteria</taxon>
        <taxon>Pseudomonadati</taxon>
        <taxon>Nitrospirota</taxon>
        <taxon>Nitrospiria</taxon>
        <taxon>Nitrospirales</taxon>
        <taxon>Nitrospiraceae</taxon>
        <taxon>Nitrospira</taxon>
    </lineage>
</organism>
<evidence type="ECO:0008006" key="3">
    <source>
        <dbReference type="Google" id="ProtNLM"/>
    </source>
</evidence>
<dbReference type="InterPro" id="IPR010328">
    <property type="entry name" value="DUF928"/>
</dbReference>
<dbReference type="Proteomes" id="UP000001660">
    <property type="component" value="Chromosome"/>
</dbReference>
<reference evidence="1 2" key="1">
    <citation type="journal article" date="2010" name="Proc. Natl. Acad. Sci. U.S.A.">
        <title>A Nitrospira metagenome illuminates the physiology and evolution of globally important nitrite-oxidizing bacteria.</title>
        <authorList>
            <person name="Lucker S."/>
            <person name="Wagner M."/>
            <person name="Maixner F."/>
            <person name="Pelletier E."/>
            <person name="Koch H."/>
            <person name="Vacherie B."/>
            <person name="Rattei T."/>
            <person name="Sinninghe Damste J."/>
            <person name="Spieck E."/>
            <person name="Le Paslier D."/>
            <person name="Daims H."/>
        </authorList>
    </citation>
    <scope>NUCLEOTIDE SEQUENCE [LARGE SCALE GENOMIC DNA]</scope>
</reference>
<dbReference type="Pfam" id="PF06051">
    <property type="entry name" value="DUF928"/>
    <property type="match status" value="1"/>
</dbReference>
<evidence type="ECO:0000313" key="2">
    <source>
        <dbReference type="Proteomes" id="UP000001660"/>
    </source>
</evidence>
<dbReference type="EMBL" id="FP929003">
    <property type="protein sequence ID" value="CBK40325.1"/>
    <property type="molecule type" value="Genomic_DNA"/>
</dbReference>
<dbReference type="AlphaFoldDB" id="D8PAR6"/>
<gene>
    <name evidence="1" type="ORF">NIDE0550</name>
</gene>
<sequence length="226" mass="24773">MLIALFVCSSEAGTDVQPEIPMYQAPQQVMPRARIGGTLRGSEGEDPAIAALVPDHVGITVKQHPVLNWFLSKHTALPIKFTLIDERSIRALVERFITPPNQAGVHAVNLEELGFTLQAHIQYRWYISVIKDENSPSRDIVTGGMIERCEFSECMILGATTTCTQEAVRTSAATGFWYDAMACLCDLIASDPGDTGLRKQRAALLKQVGLHGVAEWDLAQAQAGRR</sequence>
<evidence type="ECO:0000313" key="1">
    <source>
        <dbReference type="EMBL" id="CBK40325.1"/>
    </source>
</evidence>
<dbReference type="eggNOG" id="COG3087">
    <property type="taxonomic scope" value="Bacteria"/>
</dbReference>
<dbReference type="STRING" id="330214.NIDE0550"/>
<dbReference type="KEGG" id="nde:NIDE0550"/>
<name>D8PAR6_9BACT</name>
<keyword evidence="2" id="KW-1185">Reference proteome</keyword>
<protein>
    <recommendedName>
        <fullName evidence="3">DUF928 domain-containing protein</fullName>
    </recommendedName>
</protein>
<proteinExistence type="predicted"/>
<accession>D8PAR6</accession>
<dbReference type="HOGENOM" id="CLU_061545_2_1_0"/>